<reference evidence="2" key="1">
    <citation type="journal article" date="2023" name="Mol. Ecol. Resour.">
        <title>Chromosome-level genome assembly of a triploid poplar Populus alba 'Berolinensis'.</title>
        <authorList>
            <person name="Chen S."/>
            <person name="Yu Y."/>
            <person name="Wang X."/>
            <person name="Wang S."/>
            <person name="Zhang T."/>
            <person name="Zhou Y."/>
            <person name="He R."/>
            <person name="Meng N."/>
            <person name="Wang Y."/>
            <person name="Liu W."/>
            <person name="Liu Z."/>
            <person name="Liu J."/>
            <person name="Guo Q."/>
            <person name="Huang H."/>
            <person name="Sederoff R.R."/>
            <person name="Wang G."/>
            <person name="Qu G."/>
            <person name="Chen S."/>
        </authorList>
    </citation>
    <scope>NUCLEOTIDE SEQUENCE</scope>
    <source>
        <strain evidence="2">SC-2020</strain>
    </source>
</reference>
<gene>
    <name evidence="2" type="ORF">NC653_009219</name>
</gene>
<evidence type="ECO:0000256" key="1">
    <source>
        <dbReference type="SAM" id="Phobius"/>
    </source>
</evidence>
<keyword evidence="3" id="KW-1185">Reference proteome</keyword>
<dbReference type="AlphaFoldDB" id="A0AAD6R8U8"/>
<keyword evidence="1" id="KW-0812">Transmembrane</keyword>
<dbReference type="EMBL" id="JAQIZT010000003">
    <property type="protein sequence ID" value="KAJ7004277.1"/>
    <property type="molecule type" value="Genomic_DNA"/>
</dbReference>
<name>A0AAD6R8U8_9ROSI</name>
<organism evidence="2 3">
    <name type="scientific">Populus alba x Populus x berolinensis</name>
    <dbReference type="NCBI Taxonomy" id="444605"/>
    <lineage>
        <taxon>Eukaryota</taxon>
        <taxon>Viridiplantae</taxon>
        <taxon>Streptophyta</taxon>
        <taxon>Embryophyta</taxon>
        <taxon>Tracheophyta</taxon>
        <taxon>Spermatophyta</taxon>
        <taxon>Magnoliopsida</taxon>
        <taxon>eudicotyledons</taxon>
        <taxon>Gunneridae</taxon>
        <taxon>Pentapetalae</taxon>
        <taxon>rosids</taxon>
        <taxon>fabids</taxon>
        <taxon>Malpighiales</taxon>
        <taxon>Salicaceae</taxon>
        <taxon>Saliceae</taxon>
        <taxon>Populus</taxon>
    </lineage>
</organism>
<sequence>MEKKFACFWQRFDAVTETLKISVVDDLRCFNAFVDYCLVVFLFWILVFIVEMEDLYIFTLPGDWCPLIFNLSANVAT</sequence>
<protein>
    <submittedName>
        <fullName evidence="2">Uncharacterized protein</fullName>
    </submittedName>
</protein>
<accession>A0AAD6R8U8</accession>
<proteinExistence type="predicted"/>
<evidence type="ECO:0000313" key="2">
    <source>
        <dbReference type="EMBL" id="KAJ7004277.1"/>
    </source>
</evidence>
<evidence type="ECO:0000313" key="3">
    <source>
        <dbReference type="Proteomes" id="UP001164929"/>
    </source>
</evidence>
<comment type="caution">
    <text evidence="2">The sequence shown here is derived from an EMBL/GenBank/DDBJ whole genome shotgun (WGS) entry which is preliminary data.</text>
</comment>
<feature type="transmembrane region" description="Helical" evidence="1">
    <location>
        <begin position="29"/>
        <end position="50"/>
    </location>
</feature>
<dbReference type="Proteomes" id="UP001164929">
    <property type="component" value="Chromosome 3"/>
</dbReference>
<keyword evidence="1" id="KW-0472">Membrane</keyword>
<keyword evidence="1" id="KW-1133">Transmembrane helix</keyword>